<evidence type="ECO:0000256" key="1">
    <source>
        <dbReference type="ARBA" id="ARBA00004170"/>
    </source>
</evidence>
<dbReference type="PROSITE" id="PS50002">
    <property type="entry name" value="SH3"/>
    <property type="match status" value="1"/>
</dbReference>
<evidence type="ECO:0000259" key="7">
    <source>
        <dbReference type="PROSITE" id="PS50002"/>
    </source>
</evidence>
<dbReference type="Proteomes" id="UP001479436">
    <property type="component" value="Unassembled WGS sequence"/>
</dbReference>
<dbReference type="Pfam" id="PF14604">
    <property type="entry name" value="SH3_9"/>
    <property type="match status" value="1"/>
</dbReference>
<reference evidence="8 9" key="1">
    <citation type="submission" date="2023-04" db="EMBL/GenBank/DDBJ databases">
        <title>Genome of Basidiobolus ranarum AG-B5.</title>
        <authorList>
            <person name="Stajich J.E."/>
            <person name="Carter-House D."/>
            <person name="Gryganskyi A."/>
        </authorList>
    </citation>
    <scope>NUCLEOTIDE SEQUENCE [LARGE SCALE GENOMIC DNA]</scope>
    <source>
        <strain evidence="8 9">AG-B5</strain>
    </source>
</reference>
<dbReference type="InterPro" id="IPR050384">
    <property type="entry name" value="Endophilin_SH3RF"/>
</dbReference>
<comment type="subcellular location">
    <subcellularLocation>
        <location evidence="1">Membrane</location>
        <topology evidence="1">Peripheral membrane protein</topology>
    </subcellularLocation>
</comment>
<protein>
    <submittedName>
        <fullName evidence="8">HOG (High osmolarity glycerol) pathway protein</fullName>
    </submittedName>
</protein>
<comment type="caution">
    <text evidence="8">The sequence shown here is derived from an EMBL/GenBank/DDBJ whole genome shotgun (WGS) entry which is preliminary data.</text>
</comment>
<evidence type="ECO:0000256" key="5">
    <source>
        <dbReference type="PROSITE-ProRule" id="PRU00192"/>
    </source>
</evidence>
<proteinExistence type="predicted"/>
<keyword evidence="2 5" id="KW-0728">SH3 domain</keyword>
<dbReference type="EMBL" id="JASJQH010007084">
    <property type="protein sequence ID" value="KAK9718601.1"/>
    <property type="molecule type" value="Genomic_DNA"/>
</dbReference>
<dbReference type="SUPFAM" id="SSF50044">
    <property type="entry name" value="SH3-domain"/>
    <property type="match status" value="1"/>
</dbReference>
<dbReference type="Gene3D" id="2.30.30.40">
    <property type="entry name" value="SH3 Domains"/>
    <property type="match status" value="1"/>
</dbReference>
<evidence type="ECO:0000313" key="9">
    <source>
        <dbReference type="Proteomes" id="UP001479436"/>
    </source>
</evidence>
<keyword evidence="3" id="KW-0175">Coiled coil</keyword>
<dbReference type="PANTHER" id="PTHR14167">
    <property type="entry name" value="SH3 DOMAIN-CONTAINING"/>
    <property type="match status" value="1"/>
</dbReference>
<dbReference type="InterPro" id="IPR036028">
    <property type="entry name" value="SH3-like_dom_sf"/>
</dbReference>
<organism evidence="8 9">
    <name type="scientific">Basidiobolus ranarum</name>
    <dbReference type="NCBI Taxonomy" id="34480"/>
    <lineage>
        <taxon>Eukaryota</taxon>
        <taxon>Fungi</taxon>
        <taxon>Fungi incertae sedis</taxon>
        <taxon>Zoopagomycota</taxon>
        <taxon>Entomophthoromycotina</taxon>
        <taxon>Basidiobolomycetes</taxon>
        <taxon>Basidiobolales</taxon>
        <taxon>Basidiobolaceae</taxon>
        <taxon>Basidiobolus</taxon>
    </lineage>
</organism>
<keyword evidence="4" id="KW-0472">Membrane</keyword>
<feature type="domain" description="SH3" evidence="7">
    <location>
        <begin position="107"/>
        <end position="166"/>
    </location>
</feature>
<gene>
    <name evidence="8" type="primary">NBP2_2</name>
    <name evidence="8" type="ORF">K7432_005374</name>
</gene>
<dbReference type="PRINTS" id="PR00452">
    <property type="entry name" value="SH3DOMAIN"/>
</dbReference>
<sequence length="166" mass="19482">MLTYLANAERTLVNPPSLDQNYEIKNDDYLNDHGIEETKFLLQKENIDFLGFDPVSETGPAEYEQETETEEASSQNSDEPELKIRDFAYPEDDPRHWGEYVEEEEDVEFVQVRALYDFTAENPDELSFCEDDILNIQYKQCEGWLVGYLEDRIGLIPENYVELIDY</sequence>
<evidence type="ECO:0000256" key="4">
    <source>
        <dbReference type="ARBA" id="ARBA00023136"/>
    </source>
</evidence>
<evidence type="ECO:0000313" key="8">
    <source>
        <dbReference type="EMBL" id="KAK9718601.1"/>
    </source>
</evidence>
<name>A0ABR2W3D3_9FUNG</name>
<keyword evidence="9" id="KW-1185">Reference proteome</keyword>
<evidence type="ECO:0000256" key="6">
    <source>
        <dbReference type="SAM" id="MobiDB-lite"/>
    </source>
</evidence>
<dbReference type="PANTHER" id="PTHR14167:SF81">
    <property type="entry name" value="ENDOPHILIN-A"/>
    <property type="match status" value="1"/>
</dbReference>
<evidence type="ECO:0000256" key="2">
    <source>
        <dbReference type="ARBA" id="ARBA00022443"/>
    </source>
</evidence>
<evidence type="ECO:0000256" key="3">
    <source>
        <dbReference type="ARBA" id="ARBA00023054"/>
    </source>
</evidence>
<accession>A0ABR2W3D3</accession>
<dbReference type="InterPro" id="IPR001452">
    <property type="entry name" value="SH3_domain"/>
</dbReference>
<feature type="region of interest" description="Disordered" evidence="6">
    <location>
        <begin position="53"/>
        <end position="83"/>
    </location>
</feature>
<dbReference type="SMART" id="SM00326">
    <property type="entry name" value="SH3"/>
    <property type="match status" value="1"/>
</dbReference>